<dbReference type="Proteomes" id="UP001606099">
    <property type="component" value="Unassembled WGS sequence"/>
</dbReference>
<evidence type="ECO:0000313" key="1">
    <source>
        <dbReference type="EMBL" id="MFG6448963.1"/>
    </source>
</evidence>
<sequence length="182" mass="20446">MTSKEATLNSSAPDEVQQLRQKTLSARLKLLLIAETKERGRYSVLEGKTGIPAGTWRTWWNRGGAPGGHLVEAVAKNWPQFAYWLITGHTDVRCGHDMPSLADAAKGYISNWPEEGTLRNRGINSGYSQQYLKLSSQLDGTETPRSNVEHKMRIETLRVVSSRRLAEISENYKTPLSFEEDV</sequence>
<evidence type="ECO:0000313" key="2">
    <source>
        <dbReference type="Proteomes" id="UP001606099"/>
    </source>
</evidence>
<comment type="caution">
    <text evidence="1">The sequence shown here is derived from an EMBL/GenBank/DDBJ whole genome shotgun (WGS) entry which is preliminary data.</text>
</comment>
<gene>
    <name evidence="1" type="ORF">ACG0Z6_12045</name>
</gene>
<protein>
    <submittedName>
        <fullName evidence="1">Uncharacterized protein</fullName>
    </submittedName>
</protein>
<dbReference type="EMBL" id="JBIGHZ010000004">
    <property type="protein sequence ID" value="MFG6448963.1"/>
    <property type="molecule type" value="Genomic_DNA"/>
</dbReference>
<accession>A0ABW7FX92</accession>
<keyword evidence="2" id="KW-1185">Reference proteome</keyword>
<dbReference type="RefSeq" id="WP_394461699.1">
    <property type="nucleotide sequence ID" value="NZ_JBIGHZ010000004.1"/>
</dbReference>
<name>A0ABW7FX92_9BURK</name>
<reference evidence="1 2" key="1">
    <citation type="submission" date="2024-08" db="EMBL/GenBank/DDBJ databases">
        <authorList>
            <person name="Lu H."/>
        </authorList>
    </citation>
    <scope>NUCLEOTIDE SEQUENCE [LARGE SCALE GENOMIC DNA]</scope>
    <source>
        <strain evidence="1 2">BYS180W</strain>
    </source>
</reference>
<organism evidence="1 2">
    <name type="scientific">Roseateles rivi</name>
    <dbReference type="NCBI Taxonomy" id="3299028"/>
    <lineage>
        <taxon>Bacteria</taxon>
        <taxon>Pseudomonadati</taxon>
        <taxon>Pseudomonadota</taxon>
        <taxon>Betaproteobacteria</taxon>
        <taxon>Burkholderiales</taxon>
        <taxon>Sphaerotilaceae</taxon>
        <taxon>Roseateles</taxon>
    </lineage>
</organism>
<proteinExistence type="predicted"/>